<protein>
    <submittedName>
        <fullName evidence="1">Uncharacterized protein</fullName>
    </submittedName>
</protein>
<gene>
    <name evidence="1" type="ORF">QEG23_000745</name>
</gene>
<reference evidence="1" key="1">
    <citation type="submission" date="2022-07" db="EMBL/GenBank/DDBJ databases">
        <authorList>
            <consortium name="DAFM: The Division of Animal and Food Microbiology"/>
        </authorList>
    </citation>
    <scope>NUCLEOTIDE SEQUENCE</scope>
    <source>
        <strain evidence="1">19MO01SH01-2</strain>
    </source>
</reference>
<accession>A0AAI9BZL2</accession>
<evidence type="ECO:0000313" key="1">
    <source>
        <dbReference type="EMBL" id="EKT4091265.1"/>
    </source>
</evidence>
<dbReference type="AlphaFoldDB" id="A0AAI9BZL2"/>
<dbReference type="EMBL" id="ABLOJW010000003">
    <property type="protein sequence ID" value="EKT4091265.1"/>
    <property type="molecule type" value="Genomic_DNA"/>
</dbReference>
<organism evidence="1 2">
    <name type="scientific">Stenotrophomonas maltophilia</name>
    <name type="common">Pseudomonas maltophilia</name>
    <name type="synonym">Xanthomonas maltophilia</name>
    <dbReference type="NCBI Taxonomy" id="40324"/>
    <lineage>
        <taxon>Bacteria</taxon>
        <taxon>Pseudomonadati</taxon>
        <taxon>Pseudomonadota</taxon>
        <taxon>Gammaproteobacteria</taxon>
        <taxon>Lysobacterales</taxon>
        <taxon>Lysobacteraceae</taxon>
        <taxon>Stenotrophomonas</taxon>
        <taxon>Stenotrophomonas maltophilia group</taxon>
    </lineage>
</organism>
<dbReference type="Proteomes" id="UP001218208">
    <property type="component" value="Unassembled WGS sequence"/>
</dbReference>
<name>A0AAI9BZL2_STEMA</name>
<sequence length="265" mass="27124">MLIGFSPAGVTAAADGATAANIAALIDGRPTSIARLSGGASAVRLRLTWPAAAGVRVVGMLGLSCPVGTSLKLTGRKAGDATYGQALGGASLTQKVVELVDGSRAAWWVLPAGTVALVGIQVEIGAAGLDVGELFAHQAVDLPIEPGSETERIDPSIVERTLGAGVNVVARRTYRRLRFTPQTDRLQVARQGGLGGGMDWERLAMAAAGGARMSLVPRWGKDGALDTEELHRTALYGTVVAGSAGHAGGNQFRSGGWVADELPPI</sequence>
<proteinExistence type="predicted"/>
<comment type="caution">
    <text evidence="1">The sequence shown here is derived from an EMBL/GenBank/DDBJ whole genome shotgun (WGS) entry which is preliminary data.</text>
</comment>
<evidence type="ECO:0000313" key="2">
    <source>
        <dbReference type="Proteomes" id="UP001218208"/>
    </source>
</evidence>